<proteinExistence type="predicted"/>
<protein>
    <submittedName>
        <fullName evidence="5">Lipopolysaccharide transport periplasmic protein LptA</fullName>
    </submittedName>
</protein>
<feature type="signal peptide" evidence="3">
    <location>
        <begin position="1"/>
        <end position="22"/>
    </location>
</feature>
<keyword evidence="6" id="KW-1185">Reference proteome</keyword>
<dbReference type="GO" id="GO:0030288">
    <property type="term" value="C:outer membrane-bounded periplasmic space"/>
    <property type="evidence" value="ECO:0007669"/>
    <property type="project" value="TreeGrafter"/>
</dbReference>
<name>A0A8B2NLE0_9HYPH</name>
<keyword evidence="1 3" id="KW-0732">Signal</keyword>
<gene>
    <name evidence="5" type="ORF">DLJ53_27355</name>
</gene>
<dbReference type="EMBL" id="QHHQ01000007">
    <property type="protein sequence ID" value="RAH98413.1"/>
    <property type="molecule type" value="Genomic_DNA"/>
</dbReference>
<evidence type="ECO:0000259" key="4">
    <source>
        <dbReference type="Pfam" id="PF03968"/>
    </source>
</evidence>
<reference evidence="5 6" key="1">
    <citation type="submission" date="2018-05" db="EMBL/GenBank/DDBJ databases">
        <title>Acuticoccus sediminis sp. nov., isolated from deep-sea sediment of Indian Ocean.</title>
        <authorList>
            <person name="Liu X."/>
            <person name="Lai Q."/>
            <person name="Du Y."/>
            <person name="Sun F."/>
            <person name="Zhang X."/>
            <person name="Wang S."/>
            <person name="Shao Z."/>
        </authorList>
    </citation>
    <scope>NUCLEOTIDE SEQUENCE [LARGE SCALE GENOMIC DNA]</scope>
    <source>
        <strain evidence="5 6">PTG4-2</strain>
    </source>
</reference>
<dbReference type="Pfam" id="PF03968">
    <property type="entry name" value="LptD_N"/>
    <property type="match status" value="1"/>
</dbReference>
<evidence type="ECO:0000313" key="6">
    <source>
        <dbReference type="Proteomes" id="UP000249590"/>
    </source>
</evidence>
<dbReference type="InterPro" id="IPR052037">
    <property type="entry name" value="LPS_export_LptA"/>
</dbReference>
<evidence type="ECO:0000256" key="2">
    <source>
        <dbReference type="SAM" id="MobiDB-lite"/>
    </source>
</evidence>
<comment type="caution">
    <text evidence="5">The sequence shown here is derived from an EMBL/GenBank/DDBJ whole genome shotgun (WGS) entry which is preliminary data.</text>
</comment>
<organism evidence="5 6">
    <name type="scientific">Acuticoccus sediminis</name>
    <dbReference type="NCBI Taxonomy" id="2184697"/>
    <lineage>
        <taxon>Bacteria</taxon>
        <taxon>Pseudomonadati</taxon>
        <taxon>Pseudomonadota</taxon>
        <taxon>Alphaproteobacteria</taxon>
        <taxon>Hyphomicrobiales</taxon>
        <taxon>Amorphaceae</taxon>
        <taxon>Acuticoccus</taxon>
    </lineage>
</organism>
<feature type="domain" description="Organic solvent tolerance-like N-terminal" evidence="4">
    <location>
        <begin position="41"/>
        <end position="168"/>
    </location>
</feature>
<dbReference type="RefSeq" id="WP_111351297.1">
    <property type="nucleotide sequence ID" value="NZ_JAIWKD010000006.1"/>
</dbReference>
<dbReference type="Gene3D" id="2.60.450.10">
    <property type="entry name" value="Lipopolysaccharide (LPS) transport protein A like domain"/>
    <property type="match status" value="1"/>
</dbReference>
<feature type="region of interest" description="Disordered" evidence="2">
    <location>
        <begin position="87"/>
        <end position="107"/>
    </location>
</feature>
<dbReference type="GO" id="GO:0017089">
    <property type="term" value="F:glycolipid transfer activity"/>
    <property type="evidence" value="ECO:0007669"/>
    <property type="project" value="TreeGrafter"/>
</dbReference>
<evidence type="ECO:0000256" key="3">
    <source>
        <dbReference type="SAM" id="SignalP"/>
    </source>
</evidence>
<sequence length="190" mass="19714">MVPLFARALIIALLVAPLPAAAQQLQTGFADFGQDQSTPIEIEADALEVQDKKNTAVFTGNVTVRQGNAALQTSRLTVVYSQSALPSPDKATAATTSGKAPSTPGDQRISRLEATGEVLLESDGQTATGNDGVIDFDTNTLALNGNVTLTQGDNVVTGDKLTVDLNTGIARVQSTGRVRVLLSPGGNRPN</sequence>
<feature type="chain" id="PRO_5032905910" evidence="3">
    <location>
        <begin position="23"/>
        <end position="190"/>
    </location>
</feature>
<dbReference type="OrthoDB" id="9811926at2"/>
<dbReference type="Proteomes" id="UP000249590">
    <property type="component" value="Unassembled WGS sequence"/>
</dbReference>
<evidence type="ECO:0000313" key="5">
    <source>
        <dbReference type="EMBL" id="RAH98413.1"/>
    </source>
</evidence>
<dbReference type="PANTHER" id="PTHR36504">
    <property type="entry name" value="LIPOPOLYSACCHARIDE EXPORT SYSTEM PROTEIN LPTA"/>
    <property type="match status" value="1"/>
</dbReference>
<dbReference type="AlphaFoldDB" id="A0A8B2NLE0"/>
<dbReference type="GO" id="GO:0015920">
    <property type="term" value="P:lipopolysaccharide transport"/>
    <property type="evidence" value="ECO:0007669"/>
    <property type="project" value="TreeGrafter"/>
</dbReference>
<dbReference type="PANTHER" id="PTHR36504:SF1">
    <property type="entry name" value="LIPOPOLYSACCHARIDE EXPORT SYSTEM PROTEIN LPTA"/>
    <property type="match status" value="1"/>
</dbReference>
<dbReference type="InterPro" id="IPR005653">
    <property type="entry name" value="OstA-like_N"/>
</dbReference>
<evidence type="ECO:0000256" key="1">
    <source>
        <dbReference type="ARBA" id="ARBA00022729"/>
    </source>
</evidence>
<accession>A0A8B2NLE0</accession>
<dbReference type="GO" id="GO:0009279">
    <property type="term" value="C:cell outer membrane"/>
    <property type="evidence" value="ECO:0007669"/>
    <property type="project" value="TreeGrafter"/>
</dbReference>